<dbReference type="Pfam" id="PF10099">
    <property type="entry name" value="RskA_C"/>
    <property type="match status" value="1"/>
</dbReference>
<sequence>MERECEHLLSYMAGTLDDIDKEKFETHLNQCGACRKECEELTDSWEALQFDFEEQEVPESLKAEVFDFVFGEEQKEENPPVKDRIKAWGFLLKKQFSPLSAGLVAILFAITATLTYTNVQSANNQPSTPNQPAEIMTSLNLTSSNDTMRDAGGYAYVVKDNQVKKLVVHVNGLPKLKGSEIYQVWMLKDGKRTNAGMFNTNDSGSGVLTYTLSDDEDDFENIGITMEPDQNNTQPEGKKVVGS</sequence>
<organism evidence="13 14">
    <name type="scientific">Virgibacillus byunsanensis</name>
    <dbReference type="NCBI Taxonomy" id="570945"/>
    <lineage>
        <taxon>Bacteria</taxon>
        <taxon>Bacillati</taxon>
        <taxon>Bacillota</taxon>
        <taxon>Bacilli</taxon>
        <taxon>Bacillales</taxon>
        <taxon>Bacillaceae</taxon>
        <taxon>Virgibacillus</taxon>
    </lineage>
</organism>
<evidence type="ECO:0000256" key="4">
    <source>
        <dbReference type="ARBA" id="ARBA00022692"/>
    </source>
</evidence>
<comment type="similarity">
    <text evidence="7">Belongs to the zinc-associated anti-sigma factor (ZAS) superfamily. Anti-sigma-W factor family.</text>
</comment>
<evidence type="ECO:0000256" key="8">
    <source>
        <dbReference type="ARBA" id="ARBA00024438"/>
    </source>
</evidence>
<dbReference type="PANTHER" id="PTHR37461">
    <property type="entry name" value="ANTI-SIGMA-K FACTOR RSKA"/>
    <property type="match status" value="1"/>
</dbReference>
<evidence type="ECO:0000259" key="12">
    <source>
        <dbReference type="Pfam" id="PF13490"/>
    </source>
</evidence>
<keyword evidence="14" id="KW-1185">Reference proteome</keyword>
<evidence type="ECO:0000256" key="6">
    <source>
        <dbReference type="ARBA" id="ARBA00023136"/>
    </source>
</evidence>
<dbReference type="Pfam" id="PF13490">
    <property type="entry name" value="zf-HC2"/>
    <property type="match status" value="1"/>
</dbReference>
<dbReference type="PANTHER" id="PTHR37461:SF1">
    <property type="entry name" value="ANTI-SIGMA-K FACTOR RSKA"/>
    <property type="match status" value="1"/>
</dbReference>
<evidence type="ECO:0000256" key="1">
    <source>
        <dbReference type="ARBA" id="ARBA00004167"/>
    </source>
</evidence>
<keyword evidence="5" id="KW-1133">Transmembrane helix</keyword>
<evidence type="ECO:0000313" key="14">
    <source>
        <dbReference type="Proteomes" id="UP001597040"/>
    </source>
</evidence>
<evidence type="ECO:0000256" key="2">
    <source>
        <dbReference type="ARBA" id="ARBA00004236"/>
    </source>
</evidence>
<evidence type="ECO:0000256" key="7">
    <source>
        <dbReference type="ARBA" id="ARBA00024353"/>
    </source>
</evidence>
<dbReference type="Gene3D" id="1.10.10.1320">
    <property type="entry name" value="Anti-sigma factor, zinc-finger domain"/>
    <property type="match status" value="1"/>
</dbReference>
<gene>
    <name evidence="13" type="ORF">ACFQ3N_08530</name>
</gene>
<keyword evidence="3" id="KW-1003">Cell membrane</keyword>
<accession>A0ABW3LK82</accession>
<dbReference type="InterPro" id="IPR027383">
    <property type="entry name" value="Znf_put"/>
</dbReference>
<evidence type="ECO:0000259" key="11">
    <source>
        <dbReference type="Pfam" id="PF10099"/>
    </source>
</evidence>
<name>A0ABW3LK82_9BACI</name>
<feature type="domain" description="Anti-sigma K factor RskA C-terminal" evidence="11">
    <location>
        <begin position="104"/>
        <end position="236"/>
    </location>
</feature>
<proteinExistence type="inferred from homology"/>
<reference evidence="14" key="1">
    <citation type="journal article" date="2019" name="Int. J. Syst. Evol. Microbiol.">
        <title>The Global Catalogue of Microorganisms (GCM) 10K type strain sequencing project: providing services to taxonomists for standard genome sequencing and annotation.</title>
        <authorList>
            <consortium name="The Broad Institute Genomics Platform"/>
            <consortium name="The Broad Institute Genome Sequencing Center for Infectious Disease"/>
            <person name="Wu L."/>
            <person name="Ma J."/>
        </authorList>
    </citation>
    <scope>NUCLEOTIDE SEQUENCE [LARGE SCALE GENOMIC DNA]</scope>
    <source>
        <strain evidence="14">CCUG 56754</strain>
    </source>
</reference>
<comment type="caution">
    <text evidence="13">The sequence shown here is derived from an EMBL/GenBank/DDBJ whole genome shotgun (WGS) entry which is preliminary data.</text>
</comment>
<keyword evidence="4" id="KW-0812">Transmembrane</keyword>
<evidence type="ECO:0000256" key="5">
    <source>
        <dbReference type="ARBA" id="ARBA00022989"/>
    </source>
</evidence>
<protein>
    <recommendedName>
        <fullName evidence="8">Anti-sigma-W factor RsiW</fullName>
    </recommendedName>
    <alternativeName>
        <fullName evidence="10">Regulator of SigK</fullName>
    </alternativeName>
    <alternativeName>
        <fullName evidence="9">Sigma-K anti-sigma factor RskA</fullName>
    </alternativeName>
</protein>
<dbReference type="InterPro" id="IPR018764">
    <property type="entry name" value="RskA_C"/>
</dbReference>
<comment type="subcellular location">
    <subcellularLocation>
        <location evidence="2">Cell membrane</location>
    </subcellularLocation>
    <subcellularLocation>
        <location evidence="1">Membrane</location>
        <topology evidence="1">Single-pass membrane protein</topology>
    </subcellularLocation>
</comment>
<feature type="domain" description="Putative zinc-finger" evidence="12">
    <location>
        <begin position="6"/>
        <end position="35"/>
    </location>
</feature>
<dbReference type="RefSeq" id="WP_390361424.1">
    <property type="nucleotide sequence ID" value="NZ_JBHTKJ010000020.1"/>
</dbReference>
<dbReference type="InterPro" id="IPR051474">
    <property type="entry name" value="Anti-sigma-K/W_factor"/>
</dbReference>
<keyword evidence="6" id="KW-0472">Membrane</keyword>
<dbReference type="EMBL" id="JBHTKJ010000020">
    <property type="protein sequence ID" value="MFD1038442.1"/>
    <property type="molecule type" value="Genomic_DNA"/>
</dbReference>
<evidence type="ECO:0000313" key="13">
    <source>
        <dbReference type="EMBL" id="MFD1038442.1"/>
    </source>
</evidence>
<evidence type="ECO:0000256" key="3">
    <source>
        <dbReference type="ARBA" id="ARBA00022475"/>
    </source>
</evidence>
<dbReference type="Proteomes" id="UP001597040">
    <property type="component" value="Unassembled WGS sequence"/>
</dbReference>
<dbReference type="InterPro" id="IPR041916">
    <property type="entry name" value="Anti_sigma_zinc_sf"/>
</dbReference>
<evidence type="ECO:0000256" key="9">
    <source>
        <dbReference type="ARBA" id="ARBA00029829"/>
    </source>
</evidence>
<evidence type="ECO:0000256" key="10">
    <source>
        <dbReference type="ARBA" id="ARBA00030803"/>
    </source>
</evidence>